<protein>
    <submittedName>
        <fullName evidence="1">Uncharacterized protein</fullName>
    </submittedName>
</protein>
<proteinExistence type="predicted"/>
<sequence>MLAKVYPKEMARLLKNSLQSIEKCFASINDQTAFKEIRKKAGS</sequence>
<dbReference type="EMBL" id="LO018304">
    <property type="protein sequence ID" value="CUM59769.1"/>
    <property type="molecule type" value="Genomic_DNA"/>
</dbReference>
<reference evidence="1" key="1">
    <citation type="submission" date="2015-09" db="EMBL/GenBank/DDBJ databases">
        <authorList>
            <person name="Jackson K.R."/>
            <person name="Lunt B.L."/>
            <person name="Fisher J.N.B."/>
            <person name="Gardner A.V."/>
            <person name="Bailey M.E."/>
            <person name="Deus L.M."/>
            <person name="Earl A.S."/>
            <person name="Gibby P.D."/>
            <person name="Hartmann K.A."/>
            <person name="Liu J.E."/>
            <person name="Manci A.M."/>
            <person name="Nielsen D.A."/>
            <person name="Solomon M.B."/>
            <person name="Breakwell D.P."/>
            <person name="Burnett S.H."/>
            <person name="Grose J.H."/>
        </authorList>
    </citation>
    <scope>NUCLEOTIDE SEQUENCE</scope>
    <source>
        <strain evidence="1">7805</strain>
    </source>
</reference>
<organism evidence="1">
    <name type="scientific">Planktothrix agardhii</name>
    <name type="common">Oscillatoria agardhii</name>
    <dbReference type="NCBI Taxonomy" id="1160"/>
    <lineage>
        <taxon>Bacteria</taxon>
        <taxon>Bacillati</taxon>
        <taxon>Cyanobacteriota</taxon>
        <taxon>Cyanophyceae</taxon>
        <taxon>Oscillatoriophycideae</taxon>
        <taxon>Oscillatoriales</taxon>
        <taxon>Microcoleaceae</taxon>
        <taxon>Planktothrix</taxon>
    </lineage>
</organism>
<dbReference type="AlphaFoldDB" id="A0A1J1JG99"/>
<gene>
    <name evidence="1" type="ORF">PLAM_1802</name>
</gene>
<accession>A0A1J1JG99</accession>
<evidence type="ECO:0000313" key="1">
    <source>
        <dbReference type="EMBL" id="CUM59769.1"/>
    </source>
</evidence>
<name>A0A1J1JG99_PLAAG</name>